<protein>
    <submittedName>
        <fullName evidence="21">IR10</fullName>
    </submittedName>
</protein>
<feature type="binding site" evidence="15">
    <location>
        <position position="626"/>
    </location>
    <ligand>
        <name>L-glutamate</name>
        <dbReference type="ChEBI" id="CHEBI:29985"/>
    </ligand>
</feature>
<evidence type="ECO:0000256" key="6">
    <source>
        <dbReference type="ARBA" id="ARBA00023018"/>
    </source>
</evidence>
<evidence type="ECO:0000256" key="17">
    <source>
        <dbReference type="PIRSR" id="PIRSR601508-3"/>
    </source>
</evidence>
<feature type="site" description="Crucial to convey clamshell closure to channel opening" evidence="16">
    <location>
        <position position="554"/>
    </location>
</feature>
<evidence type="ECO:0000256" key="18">
    <source>
        <dbReference type="SAM" id="Phobius"/>
    </source>
</evidence>
<keyword evidence="2" id="KW-0813">Transport</keyword>
<keyword evidence="10" id="KW-0325">Glycoprotein</keyword>
<evidence type="ECO:0000256" key="10">
    <source>
        <dbReference type="ARBA" id="ARBA00023180"/>
    </source>
</evidence>
<evidence type="ECO:0000259" key="19">
    <source>
        <dbReference type="SMART" id="SM00079"/>
    </source>
</evidence>
<feature type="site" description="Interaction with the cone snail toxin Con-ikot-ikot" evidence="16">
    <location>
        <position position="581"/>
    </location>
</feature>
<dbReference type="PRINTS" id="PR00177">
    <property type="entry name" value="NMDARECEPTOR"/>
</dbReference>
<accession>A0A2U9NJD5</accession>
<dbReference type="SUPFAM" id="SSF53822">
    <property type="entry name" value="Periplasmic binding protein-like I"/>
    <property type="match status" value="1"/>
</dbReference>
<evidence type="ECO:0000256" key="8">
    <source>
        <dbReference type="ARBA" id="ARBA00023136"/>
    </source>
</evidence>
<dbReference type="CDD" id="cd13714">
    <property type="entry name" value="PBP2_iGluR_Kainate"/>
    <property type="match status" value="1"/>
</dbReference>
<keyword evidence="3" id="KW-1003">Cell membrane</keyword>
<evidence type="ECO:0000256" key="3">
    <source>
        <dbReference type="ARBA" id="ARBA00022475"/>
    </source>
</evidence>
<keyword evidence="7" id="KW-0406">Ion transport</keyword>
<dbReference type="SUPFAM" id="SSF53850">
    <property type="entry name" value="Periplasmic binding protein-like II"/>
    <property type="match status" value="1"/>
</dbReference>
<organism evidence="21">
    <name type="scientific">Hycleus cichorii</name>
    <dbReference type="NCBI Taxonomy" id="1270216"/>
    <lineage>
        <taxon>Eukaryota</taxon>
        <taxon>Metazoa</taxon>
        <taxon>Ecdysozoa</taxon>
        <taxon>Arthropoda</taxon>
        <taxon>Hexapoda</taxon>
        <taxon>Insecta</taxon>
        <taxon>Pterygota</taxon>
        <taxon>Neoptera</taxon>
        <taxon>Endopterygota</taxon>
        <taxon>Coleoptera</taxon>
        <taxon>Polyphaga</taxon>
        <taxon>Cucujiformia</taxon>
        <taxon>Meloidae</taxon>
        <taxon>Meloinae</taxon>
        <taxon>Hycleus</taxon>
    </lineage>
</organism>
<evidence type="ECO:0000256" key="5">
    <source>
        <dbReference type="ARBA" id="ARBA00022989"/>
    </source>
</evidence>
<name>A0A2U9NJD5_9CUCU</name>
<keyword evidence="6" id="KW-0770">Synapse</keyword>
<dbReference type="FunFam" id="1.10.287.70:FF:000010">
    <property type="entry name" value="Putative glutamate receptor ionotropic kainate 1"/>
    <property type="match status" value="1"/>
</dbReference>
<dbReference type="InterPro" id="IPR001320">
    <property type="entry name" value="Iontro_rcpt_C"/>
</dbReference>
<dbReference type="FunFam" id="3.40.190.10:FF:000061">
    <property type="entry name" value="Glutamate receptor, ionotropic kainate"/>
    <property type="match status" value="1"/>
</dbReference>
<reference evidence="21" key="1">
    <citation type="submission" date="2017-06" db="EMBL/GenBank/DDBJ databases">
        <title>Comparative transcriptome analysis of chemosensory genes in two sister blister beetles provides insights into chemosensory adaptability.</title>
        <authorList>
            <person name="Wu Y."/>
            <person name="Chen X."/>
        </authorList>
    </citation>
    <scope>NUCLEOTIDE SEQUENCE</scope>
</reference>
<evidence type="ECO:0000256" key="15">
    <source>
        <dbReference type="PIRSR" id="PIRSR601508-1"/>
    </source>
</evidence>
<evidence type="ECO:0000259" key="20">
    <source>
        <dbReference type="SMART" id="SM00918"/>
    </source>
</evidence>
<dbReference type="InterPro" id="IPR001828">
    <property type="entry name" value="ANF_lig-bd_rcpt"/>
</dbReference>
<dbReference type="Pfam" id="PF00060">
    <property type="entry name" value="Lig_chan"/>
    <property type="match status" value="1"/>
</dbReference>
<dbReference type="SMART" id="SM00079">
    <property type="entry name" value="PBPe"/>
    <property type="match status" value="1"/>
</dbReference>
<dbReference type="Pfam" id="PF10613">
    <property type="entry name" value="Lig_chan-Glu_bd"/>
    <property type="match status" value="1"/>
</dbReference>
<keyword evidence="11" id="KW-0628">Postsynaptic cell membrane</keyword>
<feature type="binding site" evidence="15">
    <location>
        <position position="576"/>
    </location>
    <ligand>
        <name>L-glutamate</name>
        <dbReference type="ChEBI" id="CHEBI:29985"/>
    </ligand>
</feature>
<evidence type="ECO:0000256" key="13">
    <source>
        <dbReference type="ARBA" id="ARBA00023303"/>
    </source>
</evidence>
<feature type="domain" description="Ionotropic glutamate receptor L-glutamate and glycine-binding" evidence="20">
    <location>
        <begin position="326"/>
        <end position="393"/>
    </location>
</feature>
<feature type="binding site" evidence="15">
    <location>
        <position position="404"/>
    </location>
    <ligand>
        <name>L-glutamate</name>
        <dbReference type="ChEBI" id="CHEBI:29985"/>
    </ligand>
</feature>
<dbReference type="EMBL" id="MF385087">
    <property type="protein sequence ID" value="AWT23259.1"/>
    <property type="molecule type" value="mRNA"/>
</dbReference>
<keyword evidence="13" id="KW-0407">Ion channel</keyword>
<evidence type="ECO:0000256" key="11">
    <source>
        <dbReference type="ARBA" id="ARBA00023257"/>
    </source>
</evidence>
<keyword evidence="9" id="KW-0675">Receptor</keyword>
<keyword evidence="5 18" id="KW-1133">Transmembrane helix</keyword>
<dbReference type="PANTHER" id="PTHR18966">
    <property type="entry name" value="IONOTROPIC GLUTAMATE RECEPTOR"/>
    <property type="match status" value="1"/>
</dbReference>
<sequence length="787" mass="89391">MWNPNLATFSKLAQSDKTFNIVNGIFNFNLFPNPYQLSKALATLVRENDWKTYTIIYETDDGLIRLQELLKVYNPKDPPVMYRKLGPGPDYRSVLKQIRAKNVLQIILDCKTDNIVNILLQAKEVKLLEEYHAYLLTSLDARTIDFSVLGDIKTNISIINIMNQNGLEKAIRNWELETYQPVQLSSKDIKINTALMYDALNLFINSYSQLDRSEELYVKPLNCDPHAISSHGYPLAAFIAKKNMTFGRLLGPPLSGPIAFNKFGQRSSFQLEIMELKNHKFRVTGTWDSNNPNMINSTITSEDREKEKVQEISGRMFKVVSRIGPPYLMRKPPIEGRPYVGNNRFEGFAMDLIDEICKILNCTYQFEIVPDNNYGSYDPKKKSWNGLIGYLLDRKADLAICDLTTTYERRKAVDFTNPFMTLGISILYAKPNKPPPEILAFTNPLSLDIWLYMATGFIIMSLIIYMAARLNPDEWENPHPCDPNPVELENVWNLKNCFWLTLGSILGQGCDILPKGISTRMVTGMWWFFSMIMSACYTANLAAFLTMERMGPTIKSAEDLASQTKIKYGCVRGGATSSFFKDSNVTTYHKMWVSMESADPSVFEKSNDDGVKRVLSSRGAYAFLMESSTIEYEMARHCELVQVGHWLDTKGYGIAMPTNAPYRTGLNQAILELQEIGKLQELKQRWWEEKNRNSDDCKVVEESGDETAELGLDHVGGVFLVLACGIGVALVIAILEFLWNVRKVAITQRTTLMEAFIKEKNFALDFRARQKAGCPPPLEPAKKKSSN</sequence>
<evidence type="ECO:0000256" key="12">
    <source>
        <dbReference type="ARBA" id="ARBA00023286"/>
    </source>
</evidence>
<dbReference type="Gene3D" id="1.10.287.70">
    <property type="match status" value="1"/>
</dbReference>
<feature type="binding site" evidence="15">
    <location>
        <position position="409"/>
    </location>
    <ligand>
        <name>L-glutamate</name>
        <dbReference type="ChEBI" id="CHEBI:29985"/>
    </ligand>
</feature>
<feature type="transmembrane region" description="Helical" evidence="18">
    <location>
        <begin position="525"/>
        <end position="545"/>
    </location>
</feature>
<dbReference type="GO" id="GO:0015276">
    <property type="term" value="F:ligand-gated monoatomic ion channel activity"/>
    <property type="evidence" value="ECO:0007669"/>
    <property type="project" value="InterPro"/>
</dbReference>
<dbReference type="SUPFAM" id="SSF81324">
    <property type="entry name" value="Voltage-gated potassium channels"/>
    <property type="match status" value="1"/>
</dbReference>
<keyword evidence="12" id="KW-1071">Ligand-gated ion channel</keyword>
<evidence type="ECO:0000256" key="4">
    <source>
        <dbReference type="ARBA" id="ARBA00022692"/>
    </source>
</evidence>
<comment type="similarity">
    <text evidence="1">Belongs to the glutamate-gated ion channel (TC 1.A.10.1) family.</text>
</comment>
<feature type="disulfide bond" evidence="17">
    <location>
        <begin position="638"/>
        <end position="697"/>
    </location>
</feature>
<keyword evidence="17" id="KW-1015">Disulfide bond</keyword>
<dbReference type="InterPro" id="IPR001508">
    <property type="entry name" value="Iono_Glu_rcpt_met"/>
</dbReference>
<evidence type="ECO:0000256" key="16">
    <source>
        <dbReference type="PIRSR" id="PIRSR601508-2"/>
    </source>
</evidence>
<proteinExistence type="evidence at transcript level"/>
<evidence type="ECO:0000256" key="9">
    <source>
        <dbReference type="ARBA" id="ARBA00023170"/>
    </source>
</evidence>
<keyword evidence="8 18" id="KW-0472">Membrane</keyword>
<feature type="domain" description="Ionotropic glutamate receptor C-terminal" evidence="19">
    <location>
        <begin position="316"/>
        <end position="689"/>
    </location>
</feature>
<evidence type="ECO:0000313" key="21">
    <source>
        <dbReference type="EMBL" id="AWT23259.1"/>
    </source>
</evidence>
<dbReference type="InterPro" id="IPR015683">
    <property type="entry name" value="Ionotropic_Glu_rcpt"/>
</dbReference>
<dbReference type="Gene3D" id="3.40.190.10">
    <property type="entry name" value="Periplasmic binding protein-like II"/>
    <property type="match status" value="2"/>
</dbReference>
<dbReference type="GO" id="GO:0038023">
    <property type="term" value="F:signaling receptor activity"/>
    <property type="evidence" value="ECO:0007669"/>
    <property type="project" value="InterPro"/>
</dbReference>
<dbReference type="InterPro" id="IPR028082">
    <property type="entry name" value="Peripla_BP_I"/>
</dbReference>
<dbReference type="AlphaFoldDB" id="A0A2U9NJD5"/>
<dbReference type="FunFam" id="3.40.190.10:FF:000178">
    <property type="entry name" value="Glutamate receptor subunit"/>
    <property type="match status" value="1"/>
</dbReference>
<dbReference type="SMART" id="SM00918">
    <property type="entry name" value="Lig_chan-Glu_bd"/>
    <property type="match status" value="1"/>
</dbReference>
<feature type="transmembrane region" description="Helical" evidence="18">
    <location>
        <begin position="449"/>
        <end position="468"/>
    </location>
</feature>
<comment type="subcellular location">
    <subcellularLocation>
        <location evidence="14">Postsynaptic cell membrane</location>
        <topology evidence="14">Multi-pass membrane protein</topology>
    </subcellularLocation>
</comment>
<dbReference type="InterPro" id="IPR019594">
    <property type="entry name" value="Glu/Gly-bd"/>
</dbReference>
<feature type="transmembrane region" description="Helical" evidence="18">
    <location>
        <begin position="718"/>
        <end position="739"/>
    </location>
</feature>
<evidence type="ECO:0000256" key="1">
    <source>
        <dbReference type="ARBA" id="ARBA00008685"/>
    </source>
</evidence>
<evidence type="ECO:0000256" key="7">
    <source>
        <dbReference type="ARBA" id="ARBA00023065"/>
    </source>
</evidence>
<dbReference type="GO" id="GO:0045211">
    <property type="term" value="C:postsynaptic membrane"/>
    <property type="evidence" value="ECO:0007669"/>
    <property type="project" value="UniProtKB-SubCell"/>
</dbReference>
<dbReference type="Pfam" id="PF01094">
    <property type="entry name" value="ANF_receptor"/>
    <property type="match status" value="1"/>
</dbReference>
<dbReference type="Gene3D" id="3.40.50.2300">
    <property type="match status" value="2"/>
</dbReference>
<evidence type="ECO:0000256" key="14">
    <source>
        <dbReference type="ARBA" id="ARBA00034104"/>
    </source>
</evidence>
<keyword evidence="4 18" id="KW-0812">Transmembrane</keyword>
<evidence type="ECO:0000256" key="2">
    <source>
        <dbReference type="ARBA" id="ARBA00022448"/>
    </source>
</evidence>